<accession>A0A8J2ZS21</accession>
<gene>
    <name evidence="1" type="ORF">GCM10010978_10690</name>
</gene>
<dbReference type="InterPro" id="IPR024255">
    <property type="entry name" value="GerPB"/>
</dbReference>
<dbReference type="Pfam" id="PF10803">
    <property type="entry name" value="GerPB"/>
    <property type="match status" value="1"/>
</dbReference>
<protein>
    <recommendedName>
        <fullName evidence="3">Spore germination protein PB</fullName>
    </recommendedName>
</protein>
<evidence type="ECO:0000313" key="1">
    <source>
        <dbReference type="EMBL" id="GGH73127.1"/>
    </source>
</evidence>
<evidence type="ECO:0000313" key="2">
    <source>
        <dbReference type="Proteomes" id="UP000602050"/>
    </source>
</evidence>
<comment type="caution">
    <text evidence="1">The sequence shown here is derived from an EMBL/GenBank/DDBJ whole genome shotgun (WGS) entry which is preliminary data.</text>
</comment>
<sequence length="68" mass="6956">MNITVHQTIQIHLFKIGSVTNSSFVQIGASGTIQAQADIQNSGGFTKPAQEAVASGAAAPPIIPLLPT</sequence>
<organism evidence="1 2">
    <name type="scientific">Compostibacillus humi</name>
    <dbReference type="NCBI Taxonomy" id="1245525"/>
    <lineage>
        <taxon>Bacteria</taxon>
        <taxon>Bacillati</taxon>
        <taxon>Bacillota</taxon>
        <taxon>Bacilli</taxon>
        <taxon>Bacillales</taxon>
        <taxon>Bacillaceae</taxon>
        <taxon>Compostibacillus</taxon>
    </lineage>
</organism>
<proteinExistence type="predicted"/>
<reference evidence="1" key="1">
    <citation type="journal article" date="2014" name="Int. J. Syst. Evol. Microbiol.">
        <title>Complete genome sequence of Corynebacterium casei LMG S-19264T (=DSM 44701T), isolated from a smear-ripened cheese.</title>
        <authorList>
            <consortium name="US DOE Joint Genome Institute (JGI-PGF)"/>
            <person name="Walter F."/>
            <person name="Albersmeier A."/>
            <person name="Kalinowski J."/>
            <person name="Ruckert C."/>
        </authorList>
    </citation>
    <scope>NUCLEOTIDE SEQUENCE</scope>
    <source>
        <strain evidence="1">CGMCC 1.12360</strain>
    </source>
</reference>
<name>A0A8J2ZS21_9BACI</name>
<dbReference type="RefSeq" id="WP_188391348.1">
    <property type="nucleotide sequence ID" value="NZ_BMEV01000014.1"/>
</dbReference>
<dbReference type="Proteomes" id="UP000602050">
    <property type="component" value="Unassembled WGS sequence"/>
</dbReference>
<dbReference type="AlphaFoldDB" id="A0A8J2ZS21"/>
<reference evidence="1" key="2">
    <citation type="submission" date="2020-09" db="EMBL/GenBank/DDBJ databases">
        <authorList>
            <person name="Sun Q."/>
            <person name="Zhou Y."/>
        </authorList>
    </citation>
    <scope>NUCLEOTIDE SEQUENCE</scope>
    <source>
        <strain evidence="1">CGMCC 1.12360</strain>
    </source>
</reference>
<evidence type="ECO:0008006" key="3">
    <source>
        <dbReference type="Google" id="ProtNLM"/>
    </source>
</evidence>
<dbReference type="EMBL" id="BMEV01000014">
    <property type="protein sequence ID" value="GGH73127.1"/>
    <property type="molecule type" value="Genomic_DNA"/>
</dbReference>
<keyword evidence="2" id="KW-1185">Reference proteome</keyword>